<reference evidence="3" key="1">
    <citation type="journal article" date="2019" name="Int. J. Syst. Evol. Microbiol.">
        <title>The Global Catalogue of Microorganisms (GCM) 10K type strain sequencing project: providing services to taxonomists for standard genome sequencing and annotation.</title>
        <authorList>
            <consortium name="The Broad Institute Genomics Platform"/>
            <consortium name="The Broad Institute Genome Sequencing Center for Infectious Disease"/>
            <person name="Wu L."/>
            <person name="Ma J."/>
        </authorList>
    </citation>
    <scope>NUCLEOTIDE SEQUENCE [LARGE SCALE GENOMIC DNA]</scope>
    <source>
        <strain evidence="3">JCM 17933</strain>
    </source>
</reference>
<dbReference type="InterPro" id="IPR002734">
    <property type="entry name" value="RibDG_C"/>
</dbReference>
<name>A0ABP8R246_9ACTN</name>
<evidence type="ECO:0000313" key="2">
    <source>
        <dbReference type="EMBL" id="GAA4516053.1"/>
    </source>
</evidence>
<dbReference type="RefSeq" id="WP_345474148.1">
    <property type="nucleotide sequence ID" value="NZ_BAABHF010000054.1"/>
</dbReference>
<protein>
    <submittedName>
        <fullName evidence="2">Dihydrofolate reductase family protein</fullName>
    </submittedName>
</protein>
<evidence type="ECO:0000313" key="3">
    <source>
        <dbReference type="Proteomes" id="UP001500503"/>
    </source>
</evidence>
<keyword evidence="3" id="KW-1185">Reference proteome</keyword>
<dbReference type="PANTHER" id="PTHR38011">
    <property type="entry name" value="DIHYDROFOLATE REDUCTASE FAMILY PROTEIN (AFU_ORTHOLOGUE AFUA_8G06820)"/>
    <property type="match status" value="1"/>
</dbReference>
<evidence type="ECO:0000259" key="1">
    <source>
        <dbReference type="Pfam" id="PF01872"/>
    </source>
</evidence>
<dbReference type="Pfam" id="PF01872">
    <property type="entry name" value="RibD_C"/>
    <property type="match status" value="1"/>
</dbReference>
<accession>A0ABP8R246</accession>
<dbReference type="InterPro" id="IPR024072">
    <property type="entry name" value="DHFR-like_dom_sf"/>
</dbReference>
<dbReference type="SUPFAM" id="SSF53597">
    <property type="entry name" value="Dihydrofolate reductase-like"/>
    <property type="match status" value="1"/>
</dbReference>
<sequence length="187" mass="20628">MGRIVVTEFISLDGVAQAPGGEDFKYANWSFDFDRGEEGERFKLDEALGAEALLLGRRTYEGFAAAWPRYEGELADKYNGMPKYVVSSTLTHPEWNDTRVLSGGLGEEVTRLKDEVDGDISVAGSIQLVQGLIEHDLVDELHLMTFPVLLGTGRRLFGETSAKSEWKPTGSMTVGDGVLIMILQRAR</sequence>
<dbReference type="Gene3D" id="3.40.430.10">
    <property type="entry name" value="Dihydrofolate Reductase, subunit A"/>
    <property type="match status" value="1"/>
</dbReference>
<dbReference type="EMBL" id="BAABHF010000054">
    <property type="protein sequence ID" value="GAA4516053.1"/>
    <property type="molecule type" value="Genomic_DNA"/>
</dbReference>
<feature type="domain" description="Bacterial bifunctional deaminase-reductase C-terminal" evidence="1">
    <location>
        <begin position="4"/>
        <end position="179"/>
    </location>
</feature>
<dbReference type="Proteomes" id="UP001500503">
    <property type="component" value="Unassembled WGS sequence"/>
</dbReference>
<dbReference type="PANTHER" id="PTHR38011:SF11">
    <property type="entry name" value="2,5-DIAMINO-6-RIBOSYLAMINO-4(3H)-PYRIMIDINONE 5'-PHOSPHATE REDUCTASE"/>
    <property type="match status" value="1"/>
</dbReference>
<proteinExistence type="predicted"/>
<gene>
    <name evidence="2" type="ORF">GCM10023191_086460</name>
</gene>
<organism evidence="2 3">
    <name type="scientific">Actinoallomurus oryzae</name>
    <dbReference type="NCBI Taxonomy" id="502180"/>
    <lineage>
        <taxon>Bacteria</taxon>
        <taxon>Bacillati</taxon>
        <taxon>Actinomycetota</taxon>
        <taxon>Actinomycetes</taxon>
        <taxon>Streptosporangiales</taxon>
        <taxon>Thermomonosporaceae</taxon>
        <taxon>Actinoallomurus</taxon>
    </lineage>
</organism>
<dbReference type="InterPro" id="IPR050765">
    <property type="entry name" value="Riboflavin_Biosynth_HTPR"/>
</dbReference>
<comment type="caution">
    <text evidence="2">The sequence shown here is derived from an EMBL/GenBank/DDBJ whole genome shotgun (WGS) entry which is preliminary data.</text>
</comment>